<dbReference type="AlphaFoldDB" id="A0A2A8D129"/>
<dbReference type="GO" id="GO:0031411">
    <property type="term" value="C:gas vesicle"/>
    <property type="evidence" value="ECO:0007669"/>
    <property type="project" value="UniProtKB-SubCell"/>
</dbReference>
<evidence type="ECO:0000313" key="4">
    <source>
        <dbReference type="EMBL" id="PEN14590.1"/>
    </source>
</evidence>
<proteinExistence type="inferred from homology"/>
<dbReference type="PANTHER" id="PTHR36852:SF1">
    <property type="entry name" value="PROTEIN GVPL 2"/>
    <property type="match status" value="1"/>
</dbReference>
<dbReference type="EMBL" id="PDEQ01000002">
    <property type="protein sequence ID" value="PEN14590.1"/>
    <property type="molecule type" value="Genomic_DNA"/>
</dbReference>
<reference evidence="4 5" key="1">
    <citation type="submission" date="2017-10" db="EMBL/GenBank/DDBJ databases">
        <title>Draft genome of Longibacter Salinarum.</title>
        <authorList>
            <person name="Goh K.M."/>
            <person name="Shamsir M.S."/>
            <person name="Lim S.W."/>
        </authorList>
    </citation>
    <scope>NUCLEOTIDE SEQUENCE [LARGE SCALE GENOMIC DNA]</scope>
    <source>
        <strain evidence="4 5">KCTC 52045</strain>
    </source>
</reference>
<dbReference type="Proteomes" id="UP000220102">
    <property type="component" value="Unassembled WGS sequence"/>
</dbReference>
<protein>
    <submittedName>
        <fullName evidence="4">Uncharacterized protein</fullName>
    </submittedName>
</protein>
<dbReference type="PANTHER" id="PTHR36852">
    <property type="entry name" value="PROTEIN GVPL 2"/>
    <property type="match status" value="1"/>
</dbReference>
<evidence type="ECO:0000256" key="3">
    <source>
        <dbReference type="ARBA" id="ARBA00035643"/>
    </source>
</evidence>
<sequence length="240" mass="26000">MTDVATKAPQLLLYAMFDPERTDAGTLRDVFDMSGVQDQPIRSIPGKDLSVLASPVEDSSVISSPSMGEVLAFKRVVDTAFQGGPLIPLRFGTLVRSNGQAEIVLQEKGHLYADLLGRLDGQAEMGICLSLKSEGNGENDRIPSYRGDRPGTAYLLARQQSLVRERQRAEALVAPFREALGSLATSVSTSPRHDAEESVSIAFLVPRKNVDRFREIAGEVSVPAARSVEVVGPWAPYSFV</sequence>
<comment type="caution">
    <text evidence="4">The sequence shown here is derived from an EMBL/GenBank/DDBJ whole genome shotgun (WGS) entry which is preliminary data.</text>
</comment>
<dbReference type="Pfam" id="PF06386">
    <property type="entry name" value="GvpL_GvpF"/>
    <property type="match status" value="1"/>
</dbReference>
<comment type="similarity">
    <text evidence="3">Belongs to the gas vesicle GvpF/GvpL family.</text>
</comment>
<comment type="subcellular location">
    <subcellularLocation>
        <location evidence="2">Gas vesicle</location>
    </subcellularLocation>
</comment>
<keyword evidence="1" id="KW-0304">Gas vesicle</keyword>
<keyword evidence="5" id="KW-1185">Reference proteome</keyword>
<accession>A0A2A8D129</accession>
<evidence type="ECO:0000256" key="2">
    <source>
        <dbReference type="ARBA" id="ARBA00035108"/>
    </source>
</evidence>
<organism evidence="4 5">
    <name type="scientific">Longibacter salinarum</name>
    <dbReference type="NCBI Taxonomy" id="1850348"/>
    <lineage>
        <taxon>Bacteria</taxon>
        <taxon>Pseudomonadati</taxon>
        <taxon>Rhodothermota</taxon>
        <taxon>Rhodothermia</taxon>
        <taxon>Rhodothermales</taxon>
        <taxon>Salisaetaceae</taxon>
        <taxon>Longibacter</taxon>
    </lineage>
</organism>
<dbReference type="InterPro" id="IPR009430">
    <property type="entry name" value="GvpL/GvpF"/>
</dbReference>
<dbReference type="RefSeq" id="WP_098074764.1">
    <property type="nucleotide sequence ID" value="NZ_PDEQ01000002.1"/>
</dbReference>
<evidence type="ECO:0000256" key="1">
    <source>
        <dbReference type="ARBA" id="ARBA00022987"/>
    </source>
</evidence>
<dbReference type="OrthoDB" id="598329at2"/>
<gene>
    <name evidence="4" type="ORF">CRI94_06095</name>
</gene>
<name>A0A2A8D129_9BACT</name>
<evidence type="ECO:0000313" key="5">
    <source>
        <dbReference type="Proteomes" id="UP000220102"/>
    </source>
</evidence>
<dbReference type="GO" id="GO:0031412">
    <property type="term" value="P:gas vesicle organization"/>
    <property type="evidence" value="ECO:0007669"/>
    <property type="project" value="InterPro"/>
</dbReference>